<reference evidence="4" key="1">
    <citation type="submission" date="2021-02" db="EMBL/GenBank/DDBJ databases">
        <authorList>
            <person name="Nowell W R."/>
        </authorList>
    </citation>
    <scope>NUCLEOTIDE SEQUENCE</scope>
</reference>
<keyword evidence="2 3" id="KW-0802">TPR repeat</keyword>
<sequence>MLSVIYNNIEIVYQKIGDYQQVLKYIEKAFNIDTTCLPVNHVDLALTYTNMCLILTHLKLYDKAILYYQQAIEIRNKHFPSQYPSFIQFKLNAFEEALKSSKKSLNINLELFGTKHANSMSAYIQFWTYTTRTGRFKEALQGAIKTLEISIEIFGMSHSISCKCQNTIEFICSKMSDET</sequence>
<evidence type="ECO:0000313" key="5">
    <source>
        <dbReference type="EMBL" id="CAF1602286.1"/>
    </source>
</evidence>
<dbReference type="AlphaFoldDB" id="A0A815W7G1"/>
<dbReference type="Gene3D" id="1.25.40.10">
    <property type="entry name" value="Tetratricopeptide repeat domain"/>
    <property type="match status" value="2"/>
</dbReference>
<dbReference type="PANTHER" id="PTHR45641">
    <property type="entry name" value="TETRATRICOPEPTIDE REPEAT PROTEIN (AFU_ORTHOLOGUE AFUA_6G03870)"/>
    <property type="match status" value="1"/>
</dbReference>
<dbReference type="SMART" id="SM00028">
    <property type="entry name" value="TPR"/>
    <property type="match status" value="2"/>
</dbReference>
<dbReference type="InterPro" id="IPR011990">
    <property type="entry name" value="TPR-like_helical_dom_sf"/>
</dbReference>
<name>A0A815W7G1_ADIRI</name>
<gene>
    <name evidence="4" type="ORF">EDS130_LOCUS45584</name>
    <name evidence="5" type="ORF">XAT740_LOCUS47855</name>
</gene>
<dbReference type="SUPFAM" id="SSF48452">
    <property type="entry name" value="TPR-like"/>
    <property type="match status" value="1"/>
</dbReference>
<evidence type="ECO:0000256" key="3">
    <source>
        <dbReference type="PROSITE-ProRule" id="PRU00339"/>
    </source>
</evidence>
<dbReference type="EMBL" id="CAJNOJ010001164">
    <property type="protein sequence ID" value="CAF1544871.1"/>
    <property type="molecule type" value="Genomic_DNA"/>
</dbReference>
<dbReference type="PROSITE" id="PS50005">
    <property type="entry name" value="TPR"/>
    <property type="match status" value="1"/>
</dbReference>
<feature type="repeat" description="TPR" evidence="3">
    <location>
        <begin position="3"/>
        <end position="36"/>
    </location>
</feature>
<evidence type="ECO:0000313" key="4">
    <source>
        <dbReference type="EMBL" id="CAF1544871.1"/>
    </source>
</evidence>
<keyword evidence="6" id="KW-1185">Reference proteome</keyword>
<dbReference type="InterPro" id="IPR019734">
    <property type="entry name" value="TPR_rpt"/>
</dbReference>
<keyword evidence="1" id="KW-0677">Repeat</keyword>
<dbReference type="PANTHER" id="PTHR45641:SF19">
    <property type="entry name" value="NEPHROCYSTIN-3"/>
    <property type="match status" value="1"/>
</dbReference>
<evidence type="ECO:0000256" key="2">
    <source>
        <dbReference type="ARBA" id="ARBA00022803"/>
    </source>
</evidence>
<evidence type="ECO:0000256" key="1">
    <source>
        <dbReference type="ARBA" id="ARBA00022737"/>
    </source>
</evidence>
<evidence type="ECO:0000313" key="7">
    <source>
        <dbReference type="Proteomes" id="UP000663852"/>
    </source>
</evidence>
<dbReference type="Pfam" id="PF13424">
    <property type="entry name" value="TPR_12"/>
    <property type="match status" value="1"/>
</dbReference>
<dbReference type="Proteomes" id="UP000663828">
    <property type="component" value="Unassembled WGS sequence"/>
</dbReference>
<organism evidence="4 7">
    <name type="scientific">Adineta ricciae</name>
    <name type="common">Rotifer</name>
    <dbReference type="NCBI Taxonomy" id="249248"/>
    <lineage>
        <taxon>Eukaryota</taxon>
        <taxon>Metazoa</taxon>
        <taxon>Spiralia</taxon>
        <taxon>Gnathifera</taxon>
        <taxon>Rotifera</taxon>
        <taxon>Eurotatoria</taxon>
        <taxon>Bdelloidea</taxon>
        <taxon>Adinetida</taxon>
        <taxon>Adinetidae</taxon>
        <taxon>Adineta</taxon>
    </lineage>
</organism>
<proteinExistence type="predicted"/>
<dbReference type="OrthoDB" id="5986190at2759"/>
<dbReference type="Proteomes" id="UP000663852">
    <property type="component" value="Unassembled WGS sequence"/>
</dbReference>
<dbReference type="EMBL" id="CAJNOR010006727">
    <property type="protein sequence ID" value="CAF1602286.1"/>
    <property type="molecule type" value="Genomic_DNA"/>
</dbReference>
<evidence type="ECO:0000313" key="6">
    <source>
        <dbReference type="Proteomes" id="UP000663828"/>
    </source>
</evidence>
<protein>
    <submittedName>
        <fullName evidence="4">Uncharacterized protein</fullName>
    </submittedName>
</protein>
<comment type="caution">
    <text evidence="4">The sequence shown here is derived from an EMBL/GenBank/DDBJ whole genome shotgun (WGS) entry which is preliminary data.</text>
</comment>
<accession>A0A815W7G1</accession>